<protein>
    <recommendedName>
        <fullName evidence="1">N-acetylglucosamine kinase</fullName>
        <ecNumber evidence="1">2.7.1.59</ecNumber>
    </recommendedName>
</protein>
<keyword evidence="2" id="KW-0808">Transferase</keyword>
<dbReference type="PANTHER" id="PTHR18964">
    <property type="entry name" value="ROK (REPRESSOR, ORF, KINASE) FAMILY"/>
    <property type="match status" value="1"/>
</dbReference>
<keyword evidence="3" id="KW-0479">Metal-binding</keyword>
<evidence type="ECO:0000313" key="10">
    <source>
        <dbReference type="EMBL" id="KAA9008051.1"/>
    </source>
</evidence>
<dbReference type="Gene3D" id="3.30.420.40">
    <property type="match status" value="2"/>
</dbReference>
<evidence type="ECO:0000256" key="9">
    <source>
        <dbReference type="ARBA" id="ARBA00049065"/>
    </source>
</evidence>
<dbReference type="InterPro" id="IPR000600">
    <property type="entry name" value="ROK"/>
</dbReference>
<keyword evidence="11" id="KW-1185">Reference proteome</keyword>
<proteinExistence type="predicted"/>
<organism evidence="10 11">
    <name type="scientific">Histidinibacterium aquaticum</name>
    <dbReference type="NCBI Taxonomy" id="2613962"/>
    <lineage>
        <taxon>Bacteria</taxon>
        <taxon>Pseudomonadati</taxon>
        <taxon>Pseudomonadota</taxon>
        <taxon>Alphaproteobacteria</taxon>
        <taxon>Rhodobacterales</taxon>
        <taxon>Paracoccaceae</taxon>
        <taxon>Histidinibacterium</taxon>
    </lineage>
</organism>
<dbReference type="RefSeq" id="WP_150445334.1">
    <property type="nucleotide sequence ID" value="NZ_VYQE01000003.1"/>
</dbReference>
<comment type="caution">
    <text evidence="10">The sequence shown here is derived from an EMBL/GenBank/DDBJ whole genome shotgun (WGS) entry which is preliminary data.</text>
</comment>
<dbReference type="CDD" id="cd24057">
    <property type="entry name" value="ASKHA_NBD_ROK_NAGK"/>
    <property type="match status" value="1"/>
</dbReference>
<dbReference type="GO" id="GO:0046872">
    <property type="term" value="F:metal ion binding"/>
    <property type="evidence" value="ECO:0007669"/>
    <property type="project" value="UniProtKB-KW"/>
</dbReference>
<dbReference type="PANTHER" id="PTHR18964:SF162">
    <property type="entry name" value="N-ACETYL-D-GLUCOSAMINE KINASE"/>
    <property type="match status" value="1"/>
</dbReference>
<evidence type="ECO:0000313" key="11">
    <source>
        <dbReference type="Proteomes" id="UP000326554"/>
    </source>
</evidence>
<keyword evidence="6" id="KW-0862">Zinc</keyword>
<sequence length="299" mass="30480">MIAAGIDLGGSKIETRLFDEEWQLAHSRRRATPGDYGALLTALLEELRWIFETGGKVPVGLGTAGLLDPVSGHMIAANLPISGRNLLSDLDESWGPVSLVNDAQAFALSEAAFGAARGAKSAAGVILGTGVSAGFIGGDRLAGGYSAASGEVGHLAAPAHLVGQFDLPVHACGCGRTGCVETYISGPGLAGLARHMTGTELSSETIGKRRAEPALAPIWSLWCALTAEMLMGLVCTVDPEVIVLGGGLSRIVDVERDLGAALSRAQIAGLRTPEIRIAEGGDASGARGAALAAWQAAHG</sequence>
<evidence type="ECO:0000256" key="7">
    <source>
        <dbReference type="ARBA" id="ARBA00022840"/>
    </source>
</evidence>
<comment type="catalytic activity">
    <reaction evidence="9">
        <text>N-acetyl-D-glucosamine + ATP = N-acetyl-D-glucosamine 6-phosphate + ADP + H(+)</text>
        <dbReference type="Rhea" id="RHEA:17417"/>
        <dbReference type="ChEBI" id="CHEBI:15378"/>
        <dbReference type="ChEBI" id="CHEBI:30616"/>
        <dbReference type="ChEBI" id="CHEBI:57513"/>
        <dbReference type="ChEBI" id="CHEBI:456216"/>
        <dbReference type="ChEBI" id="CHEBI:506227"/>
        <dbReference type="EC" id="2.7.1.59"/>
    </reaction>
</comment>
<dbReference type="GO" id="GO:0005524">
    <property type="term" value="F:ATP binding"/>
    <property type="evidence" value="ECO:0007669"/>
    <property type="project" value="UniProtKB-KW"/>
</dbReference>
<evidence type="ECO:0000256" key="6">
    <source>
        <dbReference type="ARBA" id="ARBA00022833"/>
    </source>
</evidence>
<dbReference type="InterPro" id="IPR043129">
    <property type="entry name" value="ATPase_NBD"/>
</dbReference>
<evidence type="ECO:0000256" key="5">
    <source>
        <dbReference type="ARBA" id="ARBA00022777"/>
    </source>
</evidence>
<keyword evidence="4" id="KW-0547">Nucleotide-binding</keyword>
<dbReference type="EMBL" id="VYQE01000003">
    <property type="protein sequence ID" value="KAA9008051.1"/>
    <property type="molecule type" value="Genomic_DNA"/>
</dbReference>
<dbReference type="GO" id="GO:0045127">
    <property type="term" value="F:N-acetylglucosamine kinase activity"/>
    <property type="evidence" value="ECO:0007669"/>
    <property type="project" value="UniProtKB-EC"/>
</dbReference>
<name>A0A5J5GIJ5_9RHOB</name>
<evidence type="ECO:0000256" key="1">
    <source>
        <dbReference type="ARBA" id="ARBA00012122"/>
    </source>
</evidence>
<keyword evidence="7" id="KW-0067">ATP-binding</keyword>
<reference evidence="10 11" key="1">
    <citation type="submission" date="2019-09" db="EMBL/GenBank/DDBJ databases">
        <authorList>
            <person name="Park J.-S."/>
            <person name="Choi H.-J."/>
        </authorList>
    </citation>
    <scope>NUCLEOTIDE SEQUENCE [LARGE SCALE GENOMIC DNA]</scope>
    <source>
        <strain evidence="10 11">176SS1-4</strain>
    </source>
</reference>
<dbReference type="EC" id="2.7.1.59" evidence="1"/>
<dbReference type="Pfam" id="PF00480">
    <property type="entry name" value="ROK"/>
    <property type="match status" value="1"/>
</dbReference>
<keyword evidence="8" id="KW-0119">Carbohydrate metabolism</keyword>
<dbReference type="AlphaFoldDB" id="A0A5J5GIJ5"/>
<dbReference type="Proteomes" id="UP000326554">
    <property type="component" value="Unassembled WGS sequence"/>
</dbReference>
<evidence type="ECO:0000256" key="2">
    <source>
        <dbReference type="ARBA" id="ARBA00022679"/>
    </source>
</evidence>
<evidence type="ECO:0000256" key="4">
    <source>
        <dbReference type="ARBA" id="ARBA00022741"/>
    </source>
</evidence>
<dbReference type="SUPFAM" id="SSF53067">
    <property type="entry name" value="Actin-like ATPase domain"/>
    <property type="match status" value="1"/>
</dbReference>
<evidence type="ECO:0000256" key="8">
    <source>
        <dbReference type="ARBA" id="ARBA00023277"/>
    </source>
</evidence>
<accession>A0A5J5GIJ5</accession>
<evidence type="ECO:0000256" key="3">
    <source>
        <dbReference type="ARBA" id="ARBA00022723"/>
    </source>
</evidence>
<keyword evidence="5" id="KW-0418">Kinase</keyword>
<gene>
    <name evidence="10" type="ORF">F3S47_11115</name>
</gene>